<dbReference type="PANTHER" id="PTHR37941">
    <property type="entry name" value="FUMARASE E-RELATED"/>
    <property type="match status" value="1"/>
</dbReference>
<gene>
    <name evidence="1" type="ORF">JANAI62_22020</name>
</gene>
<dbReference type="Proteomes" id="UP000786693">
    <property type="component" value="Unassembled WGS sequence"/>
</dbReference>
<evidence type="ECO:0000313" key="1">
    <source>
        <dbReference type="EMBL" id="GIT95579.1"/>
    </source>
</evidence>
<proteinExistence type="predicted"/>
<dbReference type="Gene3D" id="1.20.120.330">
    <property type="entry name" value="Nucleotidyltransferases domain 2"/>
    <property type="match status" value="1"/>
</dbReference>
<organism evidence="1 2">
    <name type="scientific">Jannaschia pagri</name>
    <dbReference type="NCBI Taxonomy" id="2829797"/>
    <lineage>
        <taxon>Bacteria</taxon>
        <taxon>Pseudomonadati</taxon>
        <taxon>Pseudomonadota</taxon>
        <taxon>Alphaproteobacteria</taxon>
        <taxon>Rhodobacterales</taxon>
        <taxon>Roseobacteraceae</taxon>
        <taxon>Jannaschia</taxon>
    </lineage>
</organism>
<dbReference type="InterPro" id="IPR007761">
    <property type="entry name" value="MtlR-like"/>
</dbReference>
<dbReference type="PANTHER" id="PTHR37941:SF1">
    <property type="entry name" value="FUMARASE E-RELATED"/>
    <property type="match status" value="1"/>
</dbReference>
<dbReference type="EMBL" id="BPFH01000004">
    <property type="protein sequence ID" value="GIT95579.1"/>
    <property type="molecule type" value="Genomic_DNA"/>
</dbReference>
<dbReference type="InterPro" id="IPR038026">
    <property type="entry name" value="MtlR-like_sf"/>
</dbReference>
<evidence type="ECO:0000313" key="2">
    <source>
        <dbReference type="Proteomes" id="UP000786693"/>
    </source>
</evidence>
<accession>A0ABQ4NMW7</accession>
<keyword evidence="2" id="KW-1185">Reference proteome</keyword>
<evidence type="ECO:0008006" key="3">
    <source>
        <dbReference type="Google" id="ProtNLM"/>
    </source>
</evidence>
<protein>
    <recommendedName>
        <fullName evidence="3">Mannitol repressor</fullName>
    </recommendedName>
</protein>
<sequence>MTSMKFDDPYYQRLRTFLDASNSETDRGRALVAASLIEEMLEEVLRGFLLEGAASKSLFDGPNAPLSTFSAKSSASRALGLISGSEYQDIEAVRKIRNAFAHSVLVSFEDQKIRSWAAALKTGMSALDALDKAHPSRADDPKQRFGMVTTSLVSALYNRAHYTKKAKLEDRHWPE</sequence>
<name>A0ABQ4NMW7_9RHOB</name>
<comment type="caution">
    <text evidence="1">The sequence shown here is derived from an EMBL/GenBank/DDBJ whole genome shotgun (WGS) entry which is preliminary data.</text>
</comment>
<reference evidence="1 2" key="1">
    <citation type="submission" date="2021-05" db="EMBL/GenBank/DDBJ databases">
        <title>Bacteria Genome sequencing.</title>
        <authorList>
            <person name="Takabe Y."/>
            <person name="Nakajima Y."/>
            <person name="Suzuki S."/>
            <person name="Shiozaki T."/>
        </authorList>
    </citation>
    <scope>NUCLEOTIDE SEQUENCE [LARGE SCALE GENOMIC DNA]</scope>
    <source>
        <strain evidence="1 2">AI_62</strain>
    </source>
</reference>
<dbReference type="SUPFAM" id="SSF158668">
    <property type="entry name" value="MtlR-like"/>
    <property type="match status" value="1"/>
</dbReference>